<reference evidence="4 5" key="1">
    <citation type="submission" date="2018-03" db="EMBL/GenBank/DDBJ databases">
        <title>Genomic Encyclopedia of Archaeal and Bacterial Type Strains, Phase II (KMG-II): from individual species to whole genera.</title>
        <authorList>
            <person name="Goeker M."/>
        </authorList>
    </citation>
    <scope>NUCLEOTIDE SEQUENCE [LARGE SCALE GENOMIC DNA]</scope>
    <source>
        <strain evidence="4 5">DSM 24859</strain>
    </source>
</reference>
<evidence type="ECO:0000313" key="4">
    <source>
        <dbReference type="EMBL" id="PSL44662.1"/>
    </source>
</evidence>
<evidence type="ECO:0000313" key="5">
    <source>
        <dbReference type="Proteomes" id="UP000240971"/>
    </source>
</evidence>
<dbReference type="GO" id="GO:0008236">
    <property type="term" value="F:serine-type peptidase activity"/>
    <property type="evidence" value="ECO:0007669"/>
    <property type="project" value="InterPro"/>
</dbReference>
<evidence type="ECO:0000256" key="2">
    <source>
        <dbReference type="SAM" id="SignalP"/>
    </source>
</evidence>
<dbReference type="Proteomes" id="UP000240971">
    <property type="component" value="Unassembled WGS sequence"/>
</dbReference>
<feature type="chain" id="PRO_5015109050" evidence="2">
    <location>
        <begin position="18"/>
        <end position="477"/>
    </location>
</feature>
<evidence type="ECO:0000256" key="1">
    <source>
        <dbReference type="SAM" id="Coils"/>
    </source>
</evidence>
<evidence type="ECO:0000259" key="3">
    <source>
        <dbReference type="Pfam" id="PF03572"/>
    </source>
</evidence>
<feature type="coiled-coil region" evidence="1">
    <location>
        <begin position="341"/>
        <end position="368"/>
    </location>
</feature>
<dbReference type="AlphaFoldDB" id="A0A2P8HEL5"/>
<dbReference type="InterPro" id="IPR029045">
    <property type="entry name" value="ClpP/crotonase-like_dom_sf"/>
</dbReference>
<dbReference type="OrthoDB" id="2327485at2"/>
<gene>
    <name evidence="4" type="ORF">CLV51_10534</name>
</gene>
<dbReference type="GO" id="GO:0006508">
    <property type="term" value="P:proteolysis"/>
    <property type="evidence" value="ECO:0007669"/>
    <property type="project" value="InterPro"/>
</dbReference>
<dbReference type="Pfam" id="PF03572">
    <property type="entry name" value="Peptidase_S41"/>
    <property type="match status" value="1"/>
</dbReference>
<dbReference type="RefSeq" id="WP_106530107.1">
    <property type="nucleotide sequence ID" value="NZ_PYAW01000005.1"/>
</dbReference>
<keyword evidence="2" id="KW-0732">Signal</keyword>
<proteinExistence type="predicted"/>
<dbReference type="EMBL" id="PYAW01000005">
    <property type="protein sequence ID" value="PSL44662.1"/>
    <property type="molecule type" value="Genomic_DNA"/>
</dbReference>
<sequence length="477" mass="53888">MLKRVVLILYFTAAGFAASSQQCDCSNNFDSLVKQVTANYPGFHDKVTAARQASFYKFTDSLRKLATRAENGTCYQLMGEWINFFNDQHLSVVINQDAGSAPFIRSLFSDEEHITINADSLLRYYAQPAPAQNPIEGIWEMEDGNYKVAIIRLPDSNTYAGVVMKSDSVFWLPGQIKFKISPTHNNKYHVVFKKRSHENEVSDIILRPETGILEMSDSRWIKILPATAGQPPVNNSALPPFYFKQLDNQTNVLRISSFALDYKELIDSLISNNLDLITKTPYLILDLRDNLGGFNMSFEKILPILYTNPVVSSGTSILATPENIALYEGMLSDKNILPDGKEKIMTLIQQLKEKKNNYLVEKDEIYKQAHIYKYPEKIAVIMNEKCASATEQLILKAKQSKKCIMMGHRSAGIIDYTNIVGPRELPCSYFQLYCPTAKSNRLPEHPIDNIGIAPDFAILDNGTDWITIAAKHLHNNH</sequence>
<organism evidence="4 5">
    <name type="scientific">Chitinophaga niastensis</name>
    <dbReference type="NCBI Taxonomy" id="536980"/>
    <lineage>
        <taxon>Bacteria</taxon>
        <taxon>Pseudomonadati</taxon>
        <taxon>Bacteroidota</taxon>
        <taxon>Chitinophagia</taxon>
        <taxon>Chitinophagales</taxon>
        <taxon>Chitinophagaceae</taxon>
        <taxon>Chitinophaga</taxon>
    </lineage>
</organism>
<comment type="caution">
    <text evidence="4">The sequence shown here is derived from an EMBL/GenBank/DDBJ whole genome shotgun (WGS) entry which is preliminary data.</text>
</comment>
<name>A0A2P8HEL5_CHINA</name>
<protein>
    <submittedName>
        <fullName evidence="4">Peptidase S41-like protein</fullName>
    </submittedName>
</protein>
<accession>A0A2P8HEL5</accession>
<keyword evidence="5" id="KW-1185">Reference proteome</keyword>
<dbReference type="Gene3D" id="3.90.226.10">
    <property type="entry name" value="2-enoyl-CoA Hydratase, Chain A, domain 1"/>
    <property type="match status" value="1"/>
</dbReference>
<feature type="signal peptide" evidence="2">
    <location>
        <begin position="1"/>
        <end position="17"/>
    </location>
</feature>
<dbReference type="InterPro" id="IPR005151">
    <property type="entry name" value="Tail-specific_protease"/>
</dbReference>
<feature type="domain" description="Tail specific protease" evidence="3">
    <location>
        <begin position="252"/>
        <end position="457"/>
    </location>
</feature>
<dbReference type="SUPFAM" id="SSF52096">
    <property type="entry name" value="ClpP/crotonase"/>
    <property type="match status" value="1"/>
</dbReference>
<keyword evidence="1" id="KW-0175">Coiled coil</keyword>